<evidence type="ECO:0000313" key="1">
    <source>
        <dbReference type="EMBL" id="THV32915.1"/>
    </source>
</evidence>
<dbReference type="RefSeq" id="WP_136537648.1">
    <property type="nucleotide sequence ID" value="NZ_STGY01000086.1"/>
</dbReference>
<accession>A0A4S8PSZ5</accession>
<dbReference type="EMBL" id="STGY01000086">
    <property type="protein sequence ID" value="THV32915.1"/>
    <property type="molecule type" value="Genomic_DNA"/>
</dbReference>
<reference evidence="2" key="1">
    <citation type="submission" date="2019-04" db="EMBL/GenBank/DDBJ databases">
        <title>Nocardioides xinjiangensis sp. nov.</title>
        <authorList>
            <person name="Liu S."/>
        </authorList>
    </citation>
    <scope>NUCLEOTIDE SEQUENCE [LARGE SCALE GENOMIC DNA]</scope>
    <source>
        <strain evidence="2">18</strain>
    </source>
</reference>
<dbReference type="Proteomes" id="UP000308760">
    <property type="component" value="Unassembled WGS sequence"/>
</dbReference>
<gene>
    <name evidence="1" type="ORF">FAB82_26810</name>
</gene>
<dbReference type="SUPFAM" id="SSF56235">
    <property type="entry name" value="N-terminal nucleophile aminohydrolases (Ntn hydrolases)"/>
    <property type="match status" value="1"/>
</dbReference>
<comment type="caution">
    <text evidence="1">The sequence shown here is derived from an EMBL/GenBank/DDBJ whole genome shotgun (WGS) entry which is preliminary data.</text>
</comment>
<dbReference type="InterPro" id="IPR029055">
    <property type="entry name" value="Ntn_hydrolases_N"/>
</dbReference>
<sequence length="212" mass="22262">MTFSIVAHSPEQQAWGVAVATKSLAVGAMVPAAEFQTGALATQAWTNMSYREVGLALLRAGFDAAEVVAELFDRDPDSATRQIGVVDRNGVAVSRTGPECLAFAGGLTDDGCAIQGNLLTGPEVLEAMHEAWSTSDVSEPLAARLLEVLAAGDDAGGDRRGRQSAALYVVGRGQAIGHGSRVLADLRVDDAPRPVDELQRLFKILSDQMEAS</sequence>
<reference evidence="1 2" key="2">
    <citation type="submission" date="2019-05" db="EMBL/GenBank/DDBJ databases">
        <title>Glycomyces buryatensis sp. nov.</title>
        <authorList>
            <person name="Nikitina E."/>
        </authorList>
    </citation>
    <scope>NUCLEOTIDE SEQUENCE [LARGE SCALE GENOMIC DNA]</scope>
    <source>
        <strain evidence="1 2">18</strain>
    </source>
</reference>
<name>A0A4S8PSZ5_9ACTN</name>
<dbReference type="OrthoDB" id="9790012at2"/>
<protein>
    <submittedName>
        <fullName evidence="1">DUF1028 domain-containing protein</fullName>
    </submittedName>
</protein>
<keyword evidence="2" id="KW-1185">Reference proteome</keyword>
<dbReference type="Pfam" id="PF06267">
    <property type="entry name" value="DUF1028"/>
    <property type="match status" value="1"/>
</dbReference>
<dbReference type="InterPro" id="IPR010430">
    <property type="entry name" value="DUF1028"/>
</dbReference>
<dbReference type="AlphaFoldDB" id="A0A4S8PSZ5"/>
<dbReference type="Gene3D" id="3.60.20.10">
    <property type="entry name" value="Glutamine Phosphoribosylpyrophosphate, subunit 1, domain 1"/>
    <property type="match status" value="1"/>
</dbReference>
<dbReference type="PANTHER" id="PTHR39328">
    <property type="entry name" value="BLL2871 PROTEIN"/>
    <property type="match status" value="1"/>
</dbReference>
<organism evidence="1 2">
    <name type="scientific">Glycomyces buryatensis</name>
    <dbReference type="NCBI Taxonomy" id="2570927"/>
    <lineage>
        <taxon>Bacteria</taxon>
        <taxon>Bacillati</taxon>
        <taxon>Actinomycetota</taxon>
        <taxon>Actinomycetes</taxon>
        <taxon>Glycomycetales</taxon>
        <taxon>Glycomycetaceae</taxon>
        <taxon>Glycomyces</taxon>
    </lineage>
</organism>
<dbReference type="PANTHER" id="PTHR39328:SF1">
    <property type="entry name" value="BLL2871 PROTEIN"/>
    <property type="match status" value="1"/>
</dbReference>
<evidence type="ECO:0000313" key="2">
    <source>
        <dbReference type="Proteomes" id="UP000308760"/>
    </source>
</evidence>
<proteinExistence type="predicted"/>